<keyword evidence="4" id="KW-0249">Electron transport</keyword>
<evidence type="ECO:0000256" key="1">
    <source>
        <dbReference type="ARBA" id="ARBA00022448"/>
    </source>
</evidence>
<dbReference type="Pfam" id="PF12801">
    <property type="entry name" value="Fer4_5"/>
    <property type="match status" value="1"/>
</dbReference>
<accession>A0A556QRD4</accession>
<dbReference type="InterPro" id="IPR017900">
    <property type="entry name" value="4Fe4S_Fe_S_CS"/>
</dbReference>
<dbReference type="OrthoDB" id="9811700at2"/>
<feature type="transmembrane region" description="Helical" evidence="7">
    <location>
        <begin position="161"/>
        <end position="181"/>
    </location>
</feature>
<protein>
    <submittedName>
        <fullName evidence="9">Cytochrome c oxidase accessory protein CcoG</fullName>
    </submittedName>
</protein>
<keyword evidence="3" id="KW-0479">Metal-binding</keyword>
<keyword evidence="2" id="KW-0004">4Fe-4S</keyword>
<keyword evidence="7" id="KW-0472">Membrane</keyword>
<keyword evidence="10" id="KW-1185">Reference proteome</keyword>
<sequence>MKTPVPFVRPNRDFVTTIREDGSRLFLHPADVRGLFTQARRWSGWLLIAIYLSLPWIPVGGHPAVFLDIADRRFHLFGFTLAFQDTWLMFFGITGLGFGLFFITALLGRLWCGWACPQTVFLEHVYRRVERWLEGDAVRRRQLDAQPWTALKIIRRGGKQVIFFVLSAVIAHLFLAYYVSITELWTMMSDAPATHWAAFVFVFIFTSILYFNFAWFREQLCIVICPYGRLQSALIDDHSLVIGYDATRGEPRGKLGTPDAGACIDCNRCVQVCPTGIDIRQGLQLECIGCAACVDACDEVMDKVHRPQGLVRYDSLAGFAGGRTRWLRPRTIVYAVLLMVGATVAVWALSTVRPANLAITRLTGAPYFVTDDVVRNQFLVRIVNKTDHAARFVITLPGAPAALMRTGLDEGVELAPLAEDVRSLVLQMPRSHYEGGFVLTVRLADEAGTFSLERTAQFVGPDKELLDEDAREKKEQHP</sequence>
<dbReference type="PANTHER" id="PTHR30176:SF3">
    <property type="entry name" value="FERREDOXIN-TYPE PROTEIN NAPH"/>
    <property type="match status" value="1"/>
</dbReference>
<proteinExistence type="predicted"/>
<evidence type="ECO:0000256" key="2">
    <source>
        <dbReference type="ARBA" id="ARBA00022485"/>
    </source>
</evidence>
<dbReference type="Pfam" id="PF13746">
    <property type="entry name" value="Fer4_18"/>
    <property type="match status" value="1"/>
</dbReference>
<dbReference type="PANTHER" id="PTHR30176">
    <property type="entry name" value="FERREDOXIN-TYPE PROTEIN NAPH"/>
    <property type="match status" value="1"/>
</dbReference>
<dbReference type="Gene3D" id="3.30.70.20">
    <property type="match status" value="1"/>
</dbReference>
<keyword evidence="5" id="KW-0408">Iron</keyword>
<evidence type="ECO:0000256" key="5">
    <source>
        <dbReference type="ARBA" id="ARBA00023004"/>
    </source>
</evidence>
<name>A0A556QRD4_9BACT</name>
<evidence type="ECO:0000256" key="3">
    <source>
        <dbReference type="ARBA" id="ARBA00022723"/>
    </source>
</evidence>
<evidence type="ECO:0000313" key="10">
    <source>
        <dbReference type="Proteomes" id="UP000315648"/>
    </source>
</evidence>
<feature type="transmembrane region" description="Helical" evidence="7">
    <location>
        <begin position="87"/>
        <end position="108"/>
    </location>
</feature>
<dbReference type="EMBL" id="VMBG01000001">
    <property type="protein sequence ID" value="TSJ79196.1"/>
    <property type="molecule type" value="Genomic_DNA"/>
</dbReference>
<dbReference type="InterPro" id="IPR013783">
    <property type="entry name" value="Ig-like_fold"/>
</dbReference>
<dbReference type="GO" id="GO:0046872">
    <property type="term" value="F:metal ion binding"/>
    <property type="evidence" value="ECO:0007669"/>
    <property type="project" value="UniProtKB-KW"/>
</dbReference>
<evidence type="ECO:0000259" key="8">
    <source>
        <dbReference type="PROSITE" id="PS51379"/>
    </source>
</evidence>
<evidence type="ECO:0000256" key="4">
    <source>
        <dbReference type="ARBA" id="ARBA00022982"/>
    </source>
</evidence>
<feature type="transmembrane region" description="Helical" evidence="7">
    <location>
        <begin position="45"/>
        <end position="67"/>
    </location>
</feature>
<dbReference type="InterPro" id="IPR017896">
    <property type="entry name" value="4Fe4S_Fe-S-bd"/>
</dbReference>
<dbReference type="InterPro" id="IPR014116">
    <property type="entry name" value="Cyt_c_oxidase_cbb3_FixG"/>
</dbReference>
<dbReference type="NCBIfam" id="TIGR02745">
    <property type="entry name" value="ccoG_rdxA_fixG"/>
    <property type="match status" value="1"/>
</dbReference>
<feature type="domain" description="4Fe-4S ferredoxin-type" evidence="8">
    <location>
        <begin position="253"/>
        <end position="282"/>
    </location>
</feature>
<dbReference type="Pfam" id="PF11614">
    <property type="entry name" value="FixG_C"/>
    <property type="match status" value="1"/>
</dbReference>
<gene>
    <name evidence="9" type="primary">ccoG</name>
    <name evidence="9" type="ORF">FPL22_07855</name>
</gene>
<dbReference type="PROSITE" id="PS00198">
    <property type="entry name" value="4FE4S_FER_1"/>
    <property type="match status" value="1"/>
</dbReference>
<dbReference type="InterPro" id="IPR051684">
    <property type="entry name" value="Electron_Trans/Redox"/>
</dbReference>
<dbReference type="PROSITE" id="PS51379">
    <property type="entry name" value="4FE4S_FER_2"/>
    <property type="match status" value="1"/>
</dbReference>
<dbReference type="SUPFAM" id="SSF54862">
    <property type="entry name" value="4Fe-4S ferredoxins"/>
    <property type="match status" value="1"/>
</dbReference>
<evidence type="ECO:0000256" key="7">
    <source>
        <dbReference type="SAM" id="Phobius"/>
    </source>
</evidence>
<keyword evidence="7" id="KW-0812">Transmembrane</keyword>
<organism evidence="9 10">
    <name type="scientific">Rariglobus hedericola</name>
    <dbReference type="NCBI Taxonomy" id="2597822"/>
    <lineage>
        <taxon>Bacteria</taxon>
        <taxon>Pseudomonadati</taxon>
        <taxon>Verrucomicrobiota</taxon>
        <taxon>Opitutia</taxon>
        <taxon>Opitutales</taxon>
        <taxon>Opitutaceae</taxon>
        <taxon>Rariglobus</taxon>
    </lineage>
</organism>
<dbReference type="Gene3D" id="2.60.40.10">
    <property type="entry name" value="Immunoglobulins"/>
    <property type="match status" value="1"/>
</dbReference>
<comment type="caution">
    <text evidence="9">The sequence shown here is derived from an EMBL/GenBank/DDBJ whole genome shotgun (WGS) entry which is preliminary data.</text>
</comment>
<keyword evidence="7" id="KW-1133">Transmembrane helix</keyword>
<dbReference type="GO" id="GO:0005886">
    <property type="term" value="C:plasma membrane"/>
    <property type="evidence" value="ECO:0007669"/>
    <property type="project" value="TreeGrafter"/>
</dbReference>
<evidence type="ECO:0000256" key="6">
    <source>
        <dbReference type="ARBA" id="ARBA00023014"/>
    </source>
</evidence>
<feature type="transmembrane region" description="Helical" evidence="7">
    <location>
        <begin position="332"/>
        <end position="350"/>
    </location>
</feature>
<reference evidence="9 10" key="1">
    <citation type="submission" date="2019-07" db="EMBL/GenBank/DDBJ databases">
        <title>Description of 53C-WASEF.</title>
        <authorList>
            <person name="Pitt A."/>
            <person name="Hahn M.W."/>
        </authorList>
    </citation>
    <scope>NUCLEOTIDE SEQUENCE [LARGE SCALE GENOMIC DNA]</scope>
    <source>
        <strain evidence="9 10">53C-WASEF</strain>
    </source>
</reference>
<dbReference type="RefSeq" id="WP_144229539.1">
    <property type="nucleotide sequence ID" value="NZ_CBCRVV010000018.1"/>
</dbReference>
<keyword evidence="6" id="KW-0411">Iron-sulfur</keyword>
<keyword evidence="1" id="KW-0813">Transport</keyword>
<evidence type="ECO:0000313" key="9">
    <source>
        <dbReference type="EMBL" id="TSJ79196.1"/>
    </source>
</evidence>
<dbReference type="Proteomes" id="UP000315648">
    <property type="component" value="Unassembled WGS sequence"/>
</dbReference>
<feature type="transmembrane region" description="Helical" evidence="7">
    <location>
        <begin position="193"/>
        <end position="213"/>
    </location>
</feature>
<dbReference type="InterPro" id="IPR032879">
    <property type="entry name" value="FixG_C"/>
</dbReference>
<dbReference type="AlphaFoldDB" id="A0A556QRD4"/>
<dbReference type="GO" id="GO:0051539">
    <property type="term" value="F:4 iron, 4 sulfur cluster binding"/>
    <property type="evidence" value="ECO:0007669"/>
    <property type="project" value="UniProtKB-KW"/>
</dbReference>